<feature type="transmembrane region" description="Helical" evidence="8">
    <location>
        <begin position="20"/>
        <end position="39"/>
    </location>
</feature>
<feature type="transmembrane region" description="Helical" evidence="8">
    <location>
        <begin position="217"/>
        <end position="234"/>
    </location>
</feature>
<organism evidence="9 10">
    <name type="scientific">Thiopseudomonas alkaliphila</name>
    <dbReference type="NCBI Taxonomy" id="1697053"/>
    <lineage>
        <taxon>Bacteria</taxon>
        <taxon>Pseudomonadati</taxon>
        <taxon>Pseudomonadota</taxon>
        <taxon>Gammaproteobacteria</taxon>
        <taxon>Pseudomonadales</taxon>
        <taxon>Pseudomonadaceae</taxon>
        <taxon>Thiopseudomonas</taxon>
    </lineage>
</organism>
<proteinExistence type="inferred from homology"/>
<dbReference type="EMBL" id="CP012365">
    <property type="protein sequence ID" value="AKX58731.1"/>
    <property type="molecule type" value="Genomic_DNA"/>
</dbReference>
<evidence type="ECO:0000256" key="7">
    <source>
        <dbReference type="ARBA" id="ARBA00023136"/>
    </source>
</evidence>
<keyword evidence="4" id="KW-1003">Cell membrane</keyword>
<sequence length="236" mass="25383">MLSPESPQHTLTARSTWLGFQQLLPISLFVAAFGTAFGLAATQMGLSNNNILLMSAFVFAGASQFAVLELWGAQVSIIPVLVTVFAINARHLLMGATLYPWLKNLPPRQRYGSMLLVSDANWAFALQAFNQGRTGFGLLLGGGIALWLFWSLGTWLGIYFGNVITDPKVLGLDMVMGCFLISMVIGGEKNLRMLIIWLVAGCTSLGVYYFLPENTHVVVGALAGGATGVLLAEARP</sequence>
<dbReference type="GO" id="GO:0005886">
    <property type="term" value="C:plasma membrane"/>
    <property type="evidence" value="ECO:0007669"/>
    <property type="project" value="UniProtKB-SubCell"/>
</dbReference>
<dbReference type="Proteomes" id="UP000063953">
    <property type="component" value="Chromosome"/>
</dbReference>
<keyword evidence="5 8" id="KW-0812">Transmembrane</keyword>
<dbReference type="PATRIC" id="fig|1698449.3.peg.281"/>
<evidence type="ECO:0000256" key="1">
    <source>
        <dbReference type="ARBA" id="ARBA00004651"/>
    </source>
</evidence>
<feature type="transmembrane region" description="Helical" evidence="8">
    <location>
        <begin position="136"/>
        <end position="158"/>
    </location>
</feature>
<dbReference type="PANTHER" id="PTHR34979">
    <property type="entry name" value="INNER MEMBRANE PROTEIN YGAZ"/>
    <property type="match status" value="1"/>
</dbReference>
<comment type="similarity">
    <text evidence="2">Belongs to the AzlC family.</text>
</comment>
<dbReference type="GO" id="GO:1903785">
    <property type="term" value="P:L-valine transmembrane transport"/>
    <property type="evidence" value="ECO:0007669"/>
    <property type="project" value="TreeGrafter"/>
</dbReference>
<feature type="transmembrane region" description="Helical" evidence="8">
    <location>
        <begin position="77"/>
        <end position="102"/>
    </location>
</feature>
<keyword evidence="10" id="KW-1185">Reference proteome</keyword>
<evidence type="ECO:0000256" key="4">
    <source>
        <dbReference type="ARBA" id="ARBA00022475"/>
    </source>
</evidence>
<feature type="transmembrane region" description="Helical" evidence="8">
    <location>
        <begin position="194"/>
        <end position="211"/>
    </location>
</feature>
<evidence type="ECO:0000313" key="10">
    <source>
        <dbReference type="Proteomes" id="UP000063953"/>
    </source>
</evidence>
<dbReference type="InterPro" id="IPR011606">
    <property type="entry name" value="Brnchd-chn_aa_trnsp_permease"/>
</dbReference>
<dbReference type="AlphaFoldDB" id="A0A0K1XBL6"/>
<keyword evidence="7 8" id="KW-0472">Membrane</keyword>
<accession>A0A0K1XBL6</accession>
<keyword evidence="3" id="KW-0813">Transport</keyword>
<keyword evidence="6 8" id="KW-1133">Transmembrane helix</keyword>
<protein>
    <submittedName>
        <fullName evidence="9">Branched-chain amino acid ABC transporter permease</fullName>
    </submittedName>
</protein>
<dbReference type="Pfam" id="PF03591">
    <property type="entry name" value="AzlC"/>
    <property type="match status" value="1"/>
</dbReference>
<evidence type="ECO:0000256" key="3">
    <source>
        <dbReference type="ARBA" id="ARBA00022448"/>
    </source>
</evidence>
<evidence type="ECO:0000256" key="2">
    <source>
        <dbReference type="ARBA" id="ARBA00010735"/>
    </source>
</evidence>
<feature type="transmembrane region" description="Helical" evidence="8">
    <location>
        <begin position="51"/>
        <end position="71"/>
    </location>
</feature>
<reference evidence="9 10" key="1">
    <citation type="journal article" date="2015" name="Genome Announc.">
        <title>Genome Sequences of Oblitimonas alkaliphila gen. nov. sp. nov. (Proposed), a Novel Bacterium of the Pseudomonadaceae Family.</title>
        <authorList>
            <person name="Lauer A.C."/>
            <person name="Nicholson A.C."/>
            <person name="Humrighouse B.W."/>
            <person name="Emery B."/>
            <person name="Drobish A."/>
            <person name="Juieng P."/>
            <person name="Loparev V."/>
            <person name="McQuiston J.R."/>
        </authorList>
    </citation>
    <scope>NUCLEOTIDE SEQUENCE [LARGE SCALE GENOMIC DNA]</scope>
    <source>
        <strain evidence="9 10">E5571</strain>
    </source>
</reference>
<gene>
    <name evidence="9" type="ORF">AKN88_01400</name>
</gene>
<evidence type="ECO:0000256" key="8">
    <source>
        <dbReference type="SAM" id="Phobius"/>
    </source>
</evidence>
<dbReference type="RefSeq" id="WP_053099640.1">
    <property type="nucleotide sequence ID" value="NZ_CP012365.1"/>
</dbReference>
<evidence type="ECO:0000256" key="5">
    <source>
        <dbReference type="ARBA" id="ARBA00022692"/>
    </source>
</evidence>
<dbReference type="STRING" id="1697053.AKN87_03505"/>
<name>A0A0K1XBL6_9GAMM</name>
<feature type="transmembrane region" description="Helical" evidence="8">
    <location>
        <begin position="170"/>
        <end position="187"/>
    </location>
</feature>
<evidence type="ECO:0000313" key="9">
    <source>
        <dbReference type="EMBL" id="AKX58731.1"/>
    </source>
</evidence>
<comment type="subcellular location">
    <subcellularLocation>
        <location evidence="1">Cell membrane</location>
        <topology evidence="1">Multi-pass membrane protein</topology>
    </subcellularLocation>
</comment>
<dbReference type="PANTHER" id="PTHR34979:SF1">
    <property type="entry name" value="INNER MEMBRANE PROTEIN YGAZ"/>
    <property type="match status" value="1"/>
</dbReference>
<evidence type="ECO:0000256" key="6">
    <source>
        <dbReference type="ARBA" id="ARBA00022989"/>
    </source>
</evidence>